<evidence type="ECO:0000256" key="1">
    <source>
        <dbReference type="SAM" id="MobiDB-lite"/>
    </source>
</evidence>
<accession>A0A9Q3GK09</accession>
<sequence>MSPVHLRNLRIPRNQPEDRKCLLRTRRPGTGHFGHSVRWKDTERNHNHSSIHLPIQQKPQTTGLAGCGSSSSAPPTPERYIAMENGQKQVQTSITLGRTWRKLPEDMSQRETLQRSYGNHQSRESQQEVQTPG</sequence>
<dbReference type="EMBL" id="AVOT02002281">
    <property type="protein sequence ID" value="MBW0469825.1"/>
    <property type="molecule type" value="Genomic_DNA"/>
</dbReference>
<organism evidence="2 3">
    <name type="scientific">Austropuccinia psidii MF-1</name>
    <dbReference type="NCBI Taxonomy" id="1389203"/>
    <lineage>
        <taxon>Eukaryota</taxon>
        <taxon>Fungi</taxon>
        <taxon>Dikarya</taxon>
        <taxon>Basidiomycota</taxon>
        <taxon>Pucciniomycotina</taxon>
        <taxon>Pucciniomycetes</taxon>
        <taxon>Pucciniales</taxon>
        <taxon>Sphaerophragmiaceae</taxon>
        <taxon>Austropuccinia</taxon>
    </lineage>
</organism>
<keyword evidence="3" id="KW-1185">Reference proteome</keyword>
<feature type="compositionally biased region" description="Basic and acidic residues" evidence="1">
    <location>
        <begin position="102"/>
        <end position="113"/>
    </location>
</feature>
<feature type="compositionally biased region" description="Polar residues" evidence="1">
    <location>
        <begin position="86"/>
        <end position="96"/>
    </location>
</feature>
<proteinExistence type="predicted"/>
<comment type="caution">
    <text evidence="2">The sequence shown here is derived from an EMBL/GenBank/DDBJ whole genome shotgun (WGS) entry which is preliminary data.</text>
</comment>
<dbReference type="Proteomes" id="UP000765509">
    <property type="component" value="Unassembled WGS sequence"/>
</dbReference>
<name>A0A9Q3GK09_9BASI</name>
<reference evidence="2" key="1">
    <citation type="submission" date="2021-03" db="EMBL/GenBank/DDBJ databases">
        <title>Draft genome sequence of rust myrtle Austropuccinia psidii MF-1, a brazilian biotype.</title>
        <authorList>
            <person name="Quecine M.C."/>
            <person name="Pachon D.M.R."/>
            <person name="Bonatelli M.L."/>
            <person name="Correr F.H."/>
            <person name="Franceschini L.M."/>
            <person name="Leite T.F."/>
            <person name="Margarido G.R.A."/>
            <person name="Almeida C.A."/>
            <person name="Ferrarezi J.A."/>
            <person name="Labate C.A."/>
        </authorList>
    </citation>
    <scope>NUCLEOTIDE SEQUENCE</scope>
    <source>
        <strain evidence="2">MF-1</strain>
    </source>
</reference>
<evidence type="ECO:0000313" key="3">
    <source>
        <dbReference type="Proteomes" id="UP000765509"/>
    </source>
</evidence>
<protein>
    <submittedName>
        <fullName evidence="2">Uncharacterized protein</fullName>
    </submittedName>
</protein>
<gene>
    <name evidence="2" type="ORF">O181_009540</name>
</gene>
<feature type="compositionally biased region" description="Polar residues" evidence="1">
    <location>
        <begin position="57"/>
        <end position="73"/>
    </location>
</feature>
<dbReference type="AlphaFoldDB" id="A0A9Q3GK09"/>
<feature type="region of interest" description="Disordered" evidence="1">
    <location>
        <begin position="24"/>
        <end position="133"/>
    </location>
</feature>
<evidence type="ECO:0000313" key="2">
    <source>
        <dbReference type="EMBL" id="MBW0469825.1"/>
    </source>
</evidence>